<evidence type="ECO:0008006" key="6">
    <source>
        <dbReference type="Google" id="ProtNLM"/>
    </source>
</evidence>
<dbReference type="Pfam" id="PF13439">
    <property type="entry name" value="Glyco_transf_4"/>
    <property type="match status" value="1"/>
</dbReference>
<protein>
    <recommendedName>
        <fullName evidence="6">Glycosyl transferase family 1 domain-containing protein</fullName>
    </recommendedName>
</protein>
<accession>A0A2P7MQF0</accession>
<dbReference type="CDD" id="cd03801">
    <property type="entry name" value="GT4_PimA-like"/>
    <property type="match status" value="1"/>
</dbReference>
<organism evidence="4 5">
    <name type="scientific">Cyanobium usitatum str. Tous</name>
    <dbReference type="NCBI Taxonomy" id="2116684"/>
    <lineage>
        <taxon>Bacteria</taxon>
        <taxon>Bacillati</taxon>
        <taxon>Cyanobacteriota</taxon>
        <taxon>Cyanophyceae</taxon>
        <taxon>Synechococcales</taxon>
        <taxon>Prochlorococcaceae</taxon>
        <taxon>Cyanobium</taxon>
    </lineage>
</organism>
<dbReference type="SUPFAM" id="SSF53756">
    <property type="entry name" value="UDP-Glycosyltransferase/glycogen phosphorylase"/>
    <property type="match status" value="1"/>
</dbReference>
<dbReference type="InterPro" id="IPR028098">
    <property type="entry name" value="Glyco_trans_4-like_N"/>
</dbReference>
<gene>
    <name evidence="4" type="ORF">C7K55_13045</name>
</gene>
<feature type="transmembrane region" description="Helical" evidence="1">
    <location>
        <begin position="132"/>
        <end position="152"/>
    </location>
</feature>
<dbReference type="OrthoDB" id="9787617at2"/>
<dbReference type="Pfam" id="PF00534">
    <property type="entry name" value="Glycos_transf_1"/>
    <property type="match status" value="1"/>
</dbReference>
<keyword evidence="1" id="KW-1133">Transmembrane helix</keyword>
<dbReference type="PANTHER" id="PTHR45947:SF3">
    <property type="entry name" value="SULFOQUINOVOSYL TRANSFERASE SQD2"/>
    <property type="match status" value="1"/>
</dbReference>
<evidence type="ECO:0000256" key="1">
    <source>
        <dbReference type="SAM" id="Phobius"/>
    </source>
</evidence>
<comment type="caution">
    <text evidence="4">The sequence shown here is derived from an EMBL/GenBank/DDBJ whole genome shotgun (WGS) entry which is preliminary data.</text>
</comment>
<dbReference type="PANTHER" id="PTHR45947">
    <property type="entry name" value="SULFOQUINOVOSYL TRANSFERASE SQD2"/>
    <property type="match status" value="1"/>
</dbReference>
<dbReference type="InterPro" id="IPR050194">
    <property type="entry name" value="Glycosyltransferase_grp1"/>
</dbReference>
<keyword evidence="1" id="KW-0472">Membrane</keyword>
<feature type="transmembrane region" description="Helical" evidence="1">
    <location>
        <begin position="85"/>
        <end position="111"/>
    </location>
</feature>
<sequence length="397" mass="45111">MARSKMIYQNTIIQLCRELPPGYGGVERVAHELATHLLTRYHRNIISYSFNPAHCEDPFTVDYSREVLPCILIGQLLLPRPSSKYFTILLSPCPLIIHLPCPTILLLAVFAKIIRPNRKILVYWHAFLESKGMGGLFLYFYQMLALVSINLFDIIVTTSPALADSLRIHVKNHRKVQILPCCIHESQEHSLSIKLTFRSTLSHPILSDPSLLKLIAIGRLESYKRIDWLLSIVEKCNQVLKPRGNEIHLDIIGEGRSKSLLQNIVSSSPFLEGSVYFHGRVSEDIKQELLFDSDMLVLMAGSCNEAFGIVQLEAMALGIPSVSLYNSKSGSYWVSNTSSQNWNGSRSSMHDFLLNVARDKTKLSILKTEASSRYRKHFSRTVWNRNFENIFNAFVES</sequence>
<feature type="domain" description="Glycosyl transferase family 1" evidence="2">
    <location>
        <begin position="213"/>
        <end position="323"/>
    </location>
</feature>
<proteinExistence type="predicted"/>
<keyword evidence="1" id="KW-0812">Transmembrane</keyword>
<evidence type="ECO:0000313" key="5">
    <source>
        <dbReference type="Proteomes" id="UP000243002"/>
    </source>
</evidence>
<dbReference type="Proteomes" id="UP000243002">
    <property type="component" value="Unassembled WGS sequence"/>
</dbReference>
<name>A0A2P7MQF0_9CYAN</name>
<evidence type="ECO:0000259" key="2">
    <source>
        <dbReference type="Pfam" id="PF00534"/>
    </source>
</evidence>
<dbReference type="GO" id="GO:0016757">
    <property type="term" value="F:glycosyltransferase activity"/>
    <property type="evidence" value="ECO:0007669"/>
    <property type="project" value="InterPro"/>
</dbReference>
<dbReference type="AlphaFoldDB" id="A0A2P7MQF0"/>
<reference evidence="4 5" key="1">
    <citation type="journal article" date="2018" name="Environ. Microbiol.">
        <title>Ecological and genomic features of two widespread freshwater picocyanobacteria.</title>
        <authorList>
            <person name="Cabello-Yeves P.J."/>
            <person name="Picazo A."/>
            <person name="Camacho A."/>
            <person name="Callieri C."/>
            <person name="Rosselli R."/>
            <person name="Roda-Garcia J.J."/>
            <person name="Coutinho F.H."/>
            <person name="Rodriguez-Valera F."/>
        </authorList>
    </citation>
    <scope>NUCLEOTIDE SEQUENCE [LARGE SCALE GENOMIC DNA]</scope>
    <source>
        <strain evidence="4 5">Tous</strain>
    </source>
</reference>
<evidence type="ECO:0000313" key="4">
    <source>
        <dbReference type="EMBL" id="PSJ03439.1"/>
    </source>
</evidence>
<feature type="domain" description="Glycosyltransferase subfamily 4-like N-terminal" evidence="3">
    <location>
        <begin position="23"/>
        <end position="184"/>
    </location>
</feature>
<dbReference type="Gene3D" id="3.40.50.2000">
    <property type="entry name" value="Glycogen Phosphorylase B"/>
    <property type="match status" value="2"/>
</dbReference>
<dbReference type="EMBL" id="PXXO01000023">
    <property type="protein sequence ID" value="PSJ03439.1"/>
    <property type="molecule type" value="Genomic_DNA"/>
</dbReference>
<evidence type="ECO:0000259" key="3">
    <source>
        <dbReference type="Pfam" id="PF13439"/>
    </source>
</evidence>
<keyword evidence="5" id="KW-1185">Reference proteome</keyword>
<dbReference type="InterPro" id="IPR001296">
    <property type="entry name" value="Glyco_trans_1"/>
</dbReference>